<dbReference type="EMBL" id="JBHSQH010000001">
    <property type="protein sequence ID" value="MFC5972688.1"/>
    <property type="molecule type" value="Genomic_DNA"/>
</dbReference>
<reference evidence="2 3" key="1">
    <citation type="journal article" date="2019" name="Int. J. Syst. Evol. Microbiol.">
        <title>The Global Catalogue of Microorganisms (GCM) 10K type strain sequencing project: providing services to taxonomists for standard genome sequencing and annotation.</title>
        <authorList>
            <consortium name="The Broad Institute Genomics Platform"/>
            <consortium name="The Broad Institute Genome Sequencing Center for Infectious Disease"/>
            <person name="Wu L."/>
            <person name="Ma J."/>
        </authorList>
    </citation>
    <scope>NUCLEOTIDE SEQUENCE [LARGE SCALE GENOMIC DNA]</scope>
    <source>
        <strain evidence="2 3">CGMCC 1.12543</strain>
    </source>
</reference>
<keyword evidence="3" id="KW-1185">Reference proteome</keyword>
<dbReference type="AlphaFoldDB" id="A0ABD5RQN5"/>
<protein>
    <submittedName>
        <fullName evidence="2">Uncharacterized protein</fullName>
    </submittedName>
</protein>
<evidence type="ECO:0000313" key="2">
    <source>
        <dbReference type="EMBL" id="MFC5972688.1"/>
    </source>
</evidence>
<dbReference type="Proteomes" id="UP001596099">
    <property type="component" value="Unassembled WGS sequence"/>
</dbReference>
<keyword evidence="1" id="KW-1133">Transmembrane helix</keyword>
<comment type="caution">
    <text evidence="2">The sequence shown here is derived from an EMBL/GenBank/DDBJ whole genome shotgun (WGS) entry which is preliminary data.</text>
</comment>
<keyword evidence="1" id="KW-0472">Membrane</keyword>
<organism evidence="2 3">
    <name type="scientific">Halomarina salina</name>
    <dbReference type="NCBI Taxonomy" id="1872699"/>
    <lineage>
        <taxon>Archaea</taxon>
        <taxon>Methanobacteriati</taxon>
        <taxon>Methanobacteriota</taxon>
        <taxon>Stenosarchaea group</taxon>
        <taxon>Halobacteria</taxon>
        <taxon>Halobacteriales</taxon>
        <taxon>Natronomonadaceae</taxon>
        <taxon>Halomarina</taxon>
    </lineage>
</organism>
<dbReference type="RefSeq" id="WP_247416360.1">
    <property type="nucleotide sequence ID" value="NZ_JALLGW010000001.1"/>
</dbReference>
<feature type="transmembrane region" description="Helical" evidence="1">
    <location>
        <begin position="104"/>
        <end position="125"/>
    </location>
</feature>
<evidence type="ECO:0000256" key="1">
    <source>
        <dbReference type="SAM" id="Phobius"/>
    </source>
</evidence>
<proteinExistence type="predicted"/>
<evidence type="ECO:0000313" key="3">
    <source>
        <dbReference type="Proteomes" id="UP001596099"/>
    </source>
</evidence>
<keyword evidence="1" id="KW-0812">Transmembrane</keyword>
<gene>
    <name evidence="2" type="ORF">ACFPYI_15230</name>
</gene>
<accession>A0ABD5RQN5</accession>
<sequence>MLSISSLLQSTLDGTTILWGTVLIFVVSVLVGGVGNYLGIRLVSDQHPTYVHAVVSTILSAAVWAVVSYALAVYEPDITPFAGALVALLVWIGVLYLRYDGGIVTAVPAGVTAWLIAVVTMYLVALFTRVPFEAIGIPAV</sequence>
<feature type="transmembrane region" description="Helical" evidence="1">
    <location>
        <begin position="17"/>
        <end position="38"/>
    </location>
</feature>
<feature type="transmembrane region" description="Helical" evidence="1">
    <location>
        <begin position="78"/>
        <end position="97"/>
    </location>
</feature>
<name>A0ABD5RQN5_9EURY</name>
<feature type="transmembrane region" description="Helical" evidence="1">
    <location>
        <begin position="50"/>
        <end position="72"/>
    </location>
</feature>